<evidence type="ECO:0000313" key="3">
    <source>
        <dbReference type="Proteomes" id="UP001589774"/>
    </source>
</evidence>
<protein>
    <submittedName>
        <fullName evidence="2">Uncharacterized protein</fullName>
    </submittedName>
</protein>
<feature type="transmembrane region" description="Helical" evidence="1">
    <location>
        <begin position="18"/>
        <end position="35"/>
    </location>
</feature>
<comment type="caution">
    <text evidence="2">The sequence shown here is derived from an EMBL/GenBank/DDBJ whole genome shotgun (WGS) entry which is preliminary data.</text>
</comment>
<dbReference type="Proteomes" id="UP001589774">
    <property type="component" value="Unassembled WGS sequence"/>
</dbReference>
<accession>A0ABV6HKP0</accession>
<gene>
    <name evidence="2" type="ORF">ACFFI0_14160</name>
</gene>
<feature type="transmembrane region" description="Helical" evidence="1">
    <location>
        <begin position="41"/>
        <end position="63"/>
    </location>
</feature>
<evidence type="ECO:0000313" key="2">
    <source>
        <dbReference type="EMBL" id="MFC0319460.1"/>
    </source>
</evidence>
<feature type="transmembrane region" description="Helical" evidence="1">
    <location>
        <begin position="122"/>
        <end position="142"/>
    </location>
</feature>
<keyword evidence="1" id="KW-0472">Membrane</keyword>
<proteinExistence type="predicted"/>
<dbReference type="EMBL" id="JBHLWO010000002">
    <property type="protein sequence ID" value="MFC0319460.1"/>
    <property type="molecule type" value="Genomic_DNA"/>
</dbReference>
<feature type="transmembrane region" description="Helical" evidence="1">
    <location>
        <begin position="98"/>
        <end position="116"/>
    </location>
</feature>
<dbReference type="RefSeq" id="WP_130855930.1">
    <property type="nucleotide sequence ID" value="NZ_JBHLWO010000002.1"/>
</dbReference>
<reference evidence="2 3" key="1">
    <citation type="submission" date="2024-09" db="EMBL/GenBank/DDBJ databases">
        <authorList>
            <person name="Sun Q."/>
            <person name="Mori K."/>
        </authorList>
    </citation>
    <scope>NUCLEOTIDE SEQUENCE [LARGE SCALE GENOMIC DNA]</scope>
    <source>
        <strain evidence="2 3">CCM 7765</strain>
    </source>
</reference>
<keyword evidence="1" id="KW-0812">Transmembrane</keyword>
<name>A0ABV6HKP0_9SPHI</name>
<keyword evidence="3" id="KW-1185">Reference proteome</keyword>
<sequence>MEAIVDYYKTVLDTGTKLLLLNLIVLVLSVFFLTVKKTPFSFGFILIIVLFSFLFAGIGIGFYKDALKKVSQETKEIIRYDMEIRKAEVFRKESRTRVVIEMCVAVLALFLLLRAKPESGKQGVAIALILCGALMFVFDIYVSSRLTDHIADLKILKHNSTINEK</sequence>
<organism evidence="2 3">
    <name type="scientific">Olivibacter oleidegradans</name>
    <dbReference type="NCBI Taxonomy" id="760123"/>
    <lineage>
        <taxon>Bacteria</taxon>
        <taxon>Pseudomonadati</taxon>
        <taxon>Bacteroidota</taxon>
        <taxon>Sphingobacteriia</taxon>
        <taxon>Sphingobacteriales</taxon>
        <taxon>Sphingobacteriaceae</taxon>
        <taxon>Olivibacter</taxon>
    </lineage>
</organism>
<keyword evidence="1" id="KW-1133">Transmembrane helix</keyword>
<evidence type="ECO:0000256" key="1">
    <source>
        <dbReference type="SAM" id="Phobius"/>
    </source>
</evidence>